<dbReference type="SUPFAM" id="SSF52374">
    <property type="entry name" value="Nucleotidylyl transferase"/>
    <property type="match status" value="1"/>
</dbReference>
<name>X1A8B7_9ZZZZ</name>
<evidence type="ECO:0000256" key="2">
    <source>
        <dbReference type="ARBA" id="ARBA00022741"/>
    </source>
</evidence>
<dbReference type="SUPFAM" id="SSF55190">
    <property type="entry name" value="Arginyl-tRNA synthetase (ArgRS), N-terminal 'additional' domain"/>
    <property type="match status" value="1"/>
</dbReference>
<dbReference type="Pfam" id="PF00750">
    <property type="entry name" value="tRNA-synt_1d"/>
    <property type="match status" value="1"/>
</dbReference>
<keyword evidence="3" id="KW-0067">ATP-binding</keyword>
<reference evidence="6" key="1">
    <citation type="journal article" date="2014" name="Front. Microbiol.">
        <title>High frequency of phylogenetically diverse reductive dehalogenase-homologous genes in deep subseafloor sedimentary metagenomes.</title>
        <authorList>
            <person name="Kawai M."/>
            <person name="Futagami T."/>
            <person name="Toyoda A."/>
            <person name="Takaki Y."/>
            <person name="Nishi S."/>
            <person name="Hori S."/>
            <person name="Arai W."/>
            <person name="Tsubouchi T."/>
            <person name="Morono Y."/>
            <person name="Uchiyama I."/>
            <person name="Ito T."/>
            <person name="Fujiyama A."/>
            <person name="Inagaki F."/>
            <person name="Takami H."/>
        </authorList>
    </citation>
    <scope>NUCLEOTIDE SEQUENCE</scope>
    <source>
        <strain evidence="6">Expedition CK06-06</strain>
    </source>
</reference>
<evidence type="ECO:0000256" key="1">
    <source>
        <dbReference type="ARBA" id="ARBA00022598"/>
    </source>
</evidence>
<dbReference type="Pfam" id="PF03485">
    <property type="entry name" value="Arg_tRNA_synt_N"/>
    <property type="match status" value="1"/>
</dbReference>
<keyword evidence="4" id="KW-0030">Aminoacyl-tRNA synthetase</keyword>
<protein>
    <recommendedName>
        <fullName evidence="5">Arginyl tRNA synthetase N-terminal domain-containing protein</fullName>
    </recommendedName>
</protein>
<organism evidence="6">
    <name type="scientific">marine sediment metagenome</name>
    <dbReference type="NCBI Taxonomy" id="412755"/>
    <lineage>
        <taxon>unclassified sequences</taxon>
        <taxon>metagenomes</taxon>
        <taxon>ecological metagenomes</taxon>
    </lineage>
</organism>
<dbReference type="GO" id="GO:0004814">
    <property type="term" value="F:arginine-tRNA ligase activity"/>
    <property type="evidence" value="ECO:0007669"/>
    <property type="project" value="InterPro"/>
</dbReference>
<dbReference type="Gene3D" id="3.30.1360.70">
    <property type="entry name" value="Arginyl tRNA synthetase N-terminal domain"/>
    <property type="match status" value="1"/>
</dbReference>
<evidence type="ECO:0000313" key="6">
    <source>
        <dbReference type="EMBL" id="GAG78520.1"/>
    </source>
</evidence>
<dbReference type="InterPro" id="IPR035684">
    <property type="entry name" value="ArgRS_core"/>
</dbReference>
<feature type="domain" description="Arginyl tRNA synthetase N-terminal" evidence="5">
    <location>
        <begin position="2"/>
        <end position="83"/>
    </location>
</feature>
<comment type="caution">
    <text evidence="6">The sequence shown here is derived from an EMBL/GenBank/DDBJ whole genome shotgun (WGS) entry which is preliminary data.</text>
</comment>
<evidence type="ECO:0000256" key="3">
    <source>
        <dbReference type="ARBA" id="ARBA00022840"/>
    </source>
</evidence>
<dbReference type="EMBL" id="BART01018829">
    <property type="protein sequence ID" value="GAG78520.1"/>
    <property type="molecule type" value="Genomic_DNA"/>
</dbReference>
<dbReference type="SMART" id="SM01016">
    <property type="entry name" value="Arg_tRNA_synt_N"/>
    <property type="match status" value="1"/>
</dbReference>
<evidence type="ECO:0000256" key="4">
    <source>
        <dbReference type="ARBA" id="ARBA00023146"/>
    </source>
</evidence>
<dbReference type="InterPro" id="IPR005148">
    <property type="entry name" value="Arg-tRNA-synth_N"/>
</dbReference>
<gene>
    <name evidence="6" type="ORF">S01H4_35411</name>
</gene>
<dbReference type="PANTHER" id="PTHR11956:SF5">
    <property type="entry name" value="ARGININE--TRNA LIGASE, CYTOPLASMIC"/>
    <property type="match status" value="1"/>
</dbReference>
<dbReference type="AlphaFoldDB" id="X1A8B7"/>
<accession>X1A8B7</accession>
<dbReference type="PROSITE" id="PS00178">
    <property type="entry name" value="AA_TRNA_LIGASE_I"/>
    <property type="match status" value="1"/>
</dbReference>
<keyword evidence="2" id="KW-0547">Nucleotide-binding</keyword>
<keyword evidence="1" id="KW-0436">Ligase</keyword>
<dbReference type="PANTHER" id="PTHR11956">
    <property type="entry name" value="ARGINYL-TRNA SYNTHETASE"/>
    <property type="match status" value="1"/>
</dbReference>
<feature type="non-terminal residue" evidence="6">
    <location>
        <position position="295"/>
    </location>
</feature>
<dbReference type="InterPro" id="IPR036695">
    <property type="entry name" value="Arg-tRNA-synth_N_sf"/>
</dbReference>
<dbReference type="PRINTS" id="PR01038">
    <property type="entry name" value="TRNASYNTHARG"/>
</dbReference>
<evidence type="ECO:0000259" key="5">
    <source>
        <dbReference type="SMART" id="SM01016"/>
    </source>
</evidence>
<dbReference type="GO" id="GO:0005524">
    <property type="term" value="F:ATP binding"/>
    <property type="evidence" value="ECO:0007669"/>
    <property type="project" value="UniProtKB-KW"/>
</dbReference>
<dbReference type="GO" id="GO:0006420">
    <property type="term" value="P:arginyl-tRNA aminoacylation"/>
    <property type="evidence" value="ECO:0007669"/>
    <property type="project" value="InterPro"/>
</dbReference>
<sequence length="295" mass="33885">YDEVKEMLPIEIDIKEFYKEVIVERSREKKYGDLATNAAFVFSKRINKSPIDLAHQLSERLYFPGGEITETIPSHPGFINFKLSNKFINSELTKILKLKSRYGTNQTGKGKRINLEFVSANPTGPLHVGNGRWAALGDCLVNIFEANGYKVIKEYYINNAGTQVELLGRSVLARCREILNLPSEFPEGGYPGKYIYDIAEILIEKKGKDYFSYQADKIIKDICIQSTEIMMGRIKETLEIMGVKFDIWFKESELYKSGLFKQVVDFLEKKEFIYVKNGAKWFVSSQYGDDKDRVV</sequence>
<dbReference type="GO" id="GO:0005737">
    <property type="term" value="C:cytoplasm"/>
    <property type="evidence" value="ECO:0007669"/>
    <property type="project" value="InterPro"/>
</dbReference>
<feature type="non-terminal residue" evidence="6">
    <location>
        <position position="1"/>
    </location>
</feature>
<dbReference type="InterPro" id="IPR014729">
    <property type="entry name" value="Rossmann-like_a/b/a_fold"/>
</dbReference>
<dbReference type="InterPro" id="IPR001278">
    <property type="entry name" value="Arg-tRNA-ligase"/>
</dbReference>
<proteinExistence type="predicted"/>
<dbReference type="Gene3D" id="3.40.50.620">
    <property type="entry name" value="HUPs"/>
    <property type="match status" value="1"/>
</dbReference>
<dbReference type="InterPro" id="IPR001412">
    <property type="entry name" value="aa-tRNA-synth_I_CS"/>
</dbReference>